<evidence type="ECO:0000313" key="1">
    <source>
        <dbReference type="EMBL" id="RUR84210.1"/>
    </source>
</evidence>
<organism evidence="1 2">
    <name type="scientific">Chlorogloeopsis fritschii PCC 6912</name>
    <dbReference type="NCBI Taxonomy" id="211165"/>
    <lineage>
        <taxon>Bacteria</taxon>
        <taxon>Bacillati</taxon>
        <taxon>Cyanobacteriota</taxon>
        <taxon>Cyanophyceae</taxon>
        <taxon>Nostocales</taxon>
        <taxon>Chlorogloeopsidaceae</taxon>
        <taxon>Chlorogloeopsis</taxon>
    </lineage>
</organism>
<accession>A0A433NMD5</accession>
<gene>
    <name evidence="1" type="ORF">PCC6912_18040</name>
</gene>
<protein>
    <submittedName>
        <fullName evidence="1">Uncharacterized protein</fullName>
    </submittedName>
</protein>
<sequence length="66" mass="7424">MIILLPPVTSKFQCFQQFVEAIRKHRALTGCTPLTKTEPEAAIAPNEDDEEIKPNKPAKVACFQLR</sequence>
<reference evidence="1 2" key="1">
    <citation type="journal article" date="2019" name="Genome Biol. Evol.">
        <title>Day and night: Metabolic profiles and evolutionary relationships of six axenic non-marine cyanobacteria.</title>
        <authorList>
            <person name="Will S.E."/>
            <person name="Henke P."/>
            <person name="Boedeker C."/>
            <person name="Huang S."/>
            <person name="Brinkmann H."/>
            <person name="Rohde M."/>
            <person name="Jarek M."/>
            <person name="Friedl T."/>
            <person name="Seufert S."/>
            <person name="Schumacher M."/>
            <person name="Overmann J."/>
            <person name="Neumann-Schaal M."/>
            <person name="Petersen J."/>
        </authorList>
    </citation>
    <scope>NUCLEOTIDE SEQUENCE [LARGE SCALE GENOMIC DNA]</scope>
    <source>
        <strain evidence="1 2">PCC 6912</strain>
    </source>
</reference>
<keyword evidence="2" id="KW-1185">Reference proteome</keyword>
<dbReference type="AlphaFoldDB" id="A0A433NMD5"/>
<comment type="caution">
    <text evidence="1">The sequence shown here is derived from an EMBL/GenBank/DDBJ whole genome shotgun (WGS) entry which is preliminary data.</text>
</comment>
<dbReference type="EMBL" id="RSCJ01000005">
    <property type="protein sequence ID" value="RUR84210.1"/>
    <property type="molecule type" value="Genomic_DNA"/>
</dbReference>
<proteinExistence type="predicted"/>
<name>A0A433NMD5_CHLFR</name>
<dbReference type="Proteomes" id="UP000268857">
    <property type="component" value="Unassembled WGS sequence"/>
</dbReference>
<evidence type="ECO:0000313" key="2">
    <source>
        <dbReference type="Proteomes" id="UP000268857"/>
    </source>
</evidence>